<feature type="transmembrane region" description="Helical" evidence="1">
    <location>
        <begin position="37"/>
        <end position="58"/>
    </location>
</feature>
<dbReference type="InterPro" id="IPR008407">
    <property type="entry name" value="Brnchd-chn_aa_trnsp_AzlD"/>
</dbReference>
<evidence type="ECO:0000313" key="3">
    <source>
        <dbReference type="Proteomes" id="UP001056500"/>
    </source>
</evidence>
<dbReference type="Proteomes" id="UP001056500">
    <property type="component" value="Chromosome"/>
</dbReference>
<keyword evidence="1" id="KW-0472">Membrane</keyword>
<dbReference type="EMBL" id="CP098755">
    <property type="protein sequence ID" value="USG63573.1"/>
    <property type="molecule type" value="Genomic_DNA"/>
</dbReference>
<protein>
    <submittedName>
        <fullName evidence="2">AzlD domain-containing protein</fullName>
    </submittedName>
</protein>
<keyword evidence="3" id="KW-1185">Reference proteome</keyword>
<sequence length="107" mass="11718">MKSELYLIFLIVAMGGVTYISRRAFLRVPDSFFNSRLKNGLEMIPIGIFAGLIFPSLFVKEGAFSADPLFVGASLLCVLIMLLWKNVFLGFGLSLLAVILAKILGSD</sequence>
<feature type="transmembrane region" description="Helical" evidence="1">
    <location>
        <begin position="70"/>
        <end position="101"/>
    </location>
</feature>
<feature type="transmembrane region" description="Helical" evidence="1">
    <location>
        <begin position="6"/>
        <end position="25"/>
    </location>
</feature>
<dbReference type="RefSeq" id="WP_251870654.1">
    <property type="nucleotide sequence ID" value="NZ_CP098755.1"/>
</dbReference>
<keyword evidence="1" id="KW-0812">Transmembrane</keyword>
<gene>
    <name evidence="2" type="ORF">NDK47_15465</name>
</gene>
<dbReference type="Pfam" id="PF05437">
    <property type="entry name" value="AzlD"/>
    <property type="match status" value="1"/>
</dbReference>
<keyword evidence="1" id="KW-1133">Transmembrane helix</keyword>
<accession>A0ABY4W939</accession>
<reference evidence="2" key="1">
    <citation type="submission" date="2022-06" db="EMBL/GenBank/DDBJ databases">
        <title>Genome sequencing of Brevibacillus sp. BB3-R1.</title>
        <authorList>
            <person name="Heo J."/>
            <person name="Lee D."/>
            <person name="Won M."/>
            <person name="Han B.-H."/>
            <person name="Hong S.-B."/>
            <person name="Kwon S.-W."/>
        </authorList>
    </citation>
    <scope>NUCLEOTIDE SEQUENCE</scope>
    <source>
        <strain evidence="2">BB3-R1</strain>
    </source>
</reference>
<evidence type="ECO:0000313" key="2">
    <source>
        <dbReference type="EMBL" id="USG63573.1"/>
    </source>
</evidence>
<evidence type="ECO:0000256" key="1">
    <source>
        <dbReference type="SAM" id="Phobius"/>
    </source>
</evidence>
<proteinExistence type="predicted"/>
<organism evidence="2 3">
    <name type="scientific">Brevibacillus ruminantium</name>
    <dbReference type="NCBI Taxonomy" id="2950604"/>
    <lineage>
        <taxon>Bacteria</taxon>
        <taxon>Bacillati</taxon>
        <taxon>Bacillota</taxon>
        <taxon>Bacilli</taxon>
        <taxon>Bacillales</taxon>
        <taxon>Paenibacillaceae</taxon>
        <taxon>Brevibacillus</taxon>
    </lineage>
</organism>
<name>A0ABY4W939_9BACL</name>